<evidence type="ECO:0000313" key="3">
    <source>
        <dbReference type="Proteomes" id="UP000253551"/>
    </source>
</evidence>
<evidence type="ECO:0000313" key="2">
    <source>
        <dbReference type="EMBL" id="RCH84553.1"/>
    </source>
</evidence>
<accession>A0A367J3Q4</accession>
<organism evidence="2 3">
    <name type="scientific">Rhizopus stolonifer</name>
    <name type="common">Rhizopus nigricans</name>
    <dbReference type="NCBI Taxonomy" id="4846"/>
    <lineage>
        <taxon>Eukaryota</taxon>
        <taxon>Fungi</taxon>
        <taxon>Fungi incertae sedis</taxon>
        <taxon>Mucoromycota</taxon>
        <taxon>Mucoromycotina</taxon>
        <taxon>Mucoromycetes</taxon>
        <taxon>Mucorales</taxon>
        <taxon>Mucorineae</taxon>
        <taxon>Rhizopodaceae</taxon>
        <taxon>Rhizopus</taxon>
    </lineage>
</organism>
<feature type="region of interest" description="Disordered" evidence="1">
    <location>
        <begin position="12"/>
        <end position="34"/>
    </location>
</feature>
<reference evidence="2 3" key="1">
    <citation type="journal article" date="2018" name="G3 (Bethesda)">
        <title>Phylogenetic and Phylogenomic Definition of Rhizopus Species.</title>
        <authorList>
            <person name="Gryganskyi A.P."/>
            <person name="Golan J."/>
            <person name="Dolatabadi S."/>
            <person name="Mondo S."/>
            <person name="Robb S."/>
            <person name="Idnurm A."/>
            <person name="Muszewska A."/>
            <person name="Steczkiewicz K."/>
            <person name="Masonjones S."/>
            <person name="Liao H.L."/>
            <person name="Gajdeczka M.T."/>
            <person name="Anike F."/>
            <person name="Vuek A."/>
            <person name="Anishchenko I.M."/>
            <person name="Voigt K."/>
            <person name="de Hoog G.S."/>
            <person name="Smith M.E."/>
            <person name="Heitman J."/>
            <person name="Vilgalys R."/>
            <person name="Stajich J.E."/>
        </authorList>
    </citation>
    <scope>NUCLEOTIDE SEQUENCE [LARGE SCALE GENOMIC DNA]</scope>
    <source>
        <strain evidence="2 3">LSU 92-RS-03</strain>
    </source>
</reference>
<protein>
    <submittedName>
        <fullName evidence="2">Uncharacterized protein</fullName>
    </submittedName>
</protein>
<dbReference type="OrthoDB" id="2288930at2759"/>
<name>A0A367J3Q4_RHIST</name>
<dbReference type="EMBL" id="PJQM01004414">
    <property type="protein sequence ID" value="RCH84553.1"/>
    <property type="molecule type" value="Genomic_DNA"/>
</dbReference>
<keyword evidence="3" id="KW-1185">Reference proteome</keyword>
<dbReference type="Proteomes" id="UP000253551">
    <property type="component" value="Unassembled WGS sequence"/>
</dbReference>
<gene>
    <name evidence="2" type="ORF">CU098_006995</name>
</gene>
<feature type="non-terminal residue" evidence="2">
    <location>
        <position position="299"/>
    </location>
</feature>
<comment type="caution">
    <text evidence="2">The sequence shown here is derived from an EMBL/GenBank/DDBJ whole genome shotgun (WGS) entry which is preliminary data.</text>
</comment>
<evidence type="ECO:0000256" key="1">
    <source>
        <dbReference type="SAM" id="MobiDB-lite"/>
    </source>
</evidence>
<sequence>MKIASEAQNLFEAQDIGESEESEAENSTGNGSEGCADAILQQTARLASDGKVFLIVNLTFHHNQFNAVIEATNIDRIEMSEYAKELSGVLQNSTLSVQKLRENLYRAGYQKGFDLISHEDAGFIEVTARHFLDLMSSPNSPLNNIMLERTAASYLIIYIINQLFLANNDIIELGWLEREFYSTDRAKFDGVLFKVGDKTVSPAFIEFSGGLNDKTSQRKNSNDIEKLYRNLIKVMNDNKTNHMFCIRCFDHYIYFERLIKFEGAMCRKIDTTIEVPNTPRKLKAFIKQIPMIFAWKQGV</sequence>
<proteinExistence type="predicted"/>
<dbReference type="AlphaFoldDB" id="A0A367J3Q4"/>
<feature type="compositionally biased region" description="Acidic residues" evidence="1">
    <location>
        <begin position="15"/>
        <end position="24"/>
    </location>
</feature>